<evidence type="ECO:0000313" key="4">
    <source>
        <dbReference type="Proteomes" id="UP000051530"/>
    </source>
</evidence>
<accession>A0A0R0LZC7</accession>
<dbReference type="Gene3D" id="3.60.15.10">
    <property type="entry name" value="Ribonuclease Z/Hydroxyacylglutathione hydrolase-like"/>
    <property type="match status" value="1"/>
</dbReference>
<gene>
    <name evidence="3" type="ORF">M153_2540008648</name>
</gene>
<dbReference type="SUPFAM" id="SSF56281">
    <property type="entry name" value="Metallo-hydrolase/oxidoreductase"/>
    <property type="match status" value="1"/>
</dbReference>
<dbReference type="GO" id="GO:0003723">
    <property type="term" value="F:RNA binding"/>
    <property type="evidence" value="ECO:0007669"/>
    <property type="project" value="UniProtKB-KW"/>
</dbReference>
<keyword evidence="1" id="KW-0539">Nucleus</keyword>
<dbReference type="InterPro" id="IPR036866">
    <property type="entry name" value="RibonucZ/Hydroxyglut_hydro"/>
</dbReference>
<dbReference type="EMBL" id="LGUB01000072">
    <property type="protein sequence ID" value="KRH94456.1"/>
    <property type="molecule type" value="Genomic_DNA"/>
</dbReference>
<protein>
    <recommendedName>
        <fullName evidence="1">Cleavage and polyadenylation specificity factor subunit 2</fullName>
    </recommendedName>
    <alternativeName>
        <fullName evidence="1">Cleavage and polyadenylation specificity factor 100 kDa subunit</fullName>
    </alternativeName>
</protein>
<proteinExistence type="inferred from homology"/>
<dbReference type="Proteomes" id="UP000051530">
    <property type="component" value="Unassembled WGS sequence"/>
</dbReference>
<evidence type="ECO:0000313" key="3">
    <source>
        <dbReference type="EMBL" id="KRH94456.1"/>
    </source>
</evidence>
<comment type="caution">
    <text evidence="3">The sequence shown here is derived from an EMBL/GenBank/DDBJ whole genome shotgun (WGS) entry which is preliminary data.</text>
</comment>
<dbReference type="InterPro" id="IPR001279">
    <property type="entry name" value="Metallo-B-lactamas"/>
</dbReference>
<dbReference type="Pfam" id="PF16661">
    <property type="entry name" value="Lactamase_B_6"/>
    <property type="match status" value="1"/>
</dbReference>
<reference evidence="3 4" key="1">
    <citation type="submission" date="2015-07" db="EMBL/GenBank/DDBJ databases">
        <title>The genome of Pseudoloma neurophilia, a relevant intracellular parasite of the zebrafish.</title>
        <authorList>
            <person name="Ndikumana S."/>
            <person name="Pelin A."/>
            <person name="Sanders J."/>
            <person name="Corradi N."/>
        </authorList>
    </citation>
    <scope>NUCLEOTIDE SEQUENCE [LARGE SCALE GENOMIC DNA]</scope>
    <source>
        <strain evidence="3 4">MK1</strain>
    </source>
</reference>
<dbReference type="VEuPathDB" id="MicrosporidiaDB:M153_2540008648"/>
<dbReference type="InterPro" id="IPR027075">
    <property type="entry name" value="CPSF2"/>
</dbReference>
<dbReference type="OrthoDB" id="64353at2759"/>
<keyword evidence="1" id="KW-0694">RNA-binding</keyword>
<organism evidence="3 4">
    <name type="scientific">Pseudoloma neurophilia</name>
    <dbReference type="NCBI Taxonomy" id="146866"/>
    <lineage>
        <taxon>Eukaryota</taxon>
        <taxon>Fungi</taxon>
        <taxon>Fungi incertae sedis</taxon>
        <taxon>Microsporidia</taxon>
        <taxon>Pseudoloma</taxon>
    </lineage>
</organism>
<evidence type="ECO:0000256" key="1">
    <source>
        <dbReference type="RuleBase" id="RU365006"/>
    </source>
</evidence>
<keyword evidence="1" id="KW-0507">mRNA processing</keyword>
<dbReference type="AlphaFoldDB" id="A0A0R0LZC7"/>
<feature type="domain" description="Metallo-beta-lactamase" evidence="2">
    <location>
        <begin position="23"/>
        <end position="199"/>
    </location>
</feature>
<dbReference type="PANTHER" id="PTHR45922">
    <property type="entry name" value="CLEAVAGE AND POLYADENYLATION SPECIFICITY FACTOR SUBUNIT 2"/>
    <property type="match status" value="1"/>
</dbReference>
<name>A0A0R0LZC7_9MICR</name>
<keyword evidence="4" id="KW-1185">Reference proteome</keyword>
<comment type="similarity">
    <text evidence="1">Belongs to the metallo-beta-lactamase superfamily. RNA-metabolizing metallo-beta-lactamase-like family. CPSF2/YSH1 subfamily.</text>
</comment>
<sequence length="673" mass="78670">MGIKSFYSLQAISPIHTDVYCQLLEIDSYRILINCGSNEKLQVEYFEKLEEILPKIDCIIISHAELKYFGGILHVFKKQKTKIIMALPIHAFSKIIFQEILQNIKIRNESSDIMTENDISVYNTSDLDKNILEELYDFITIVKFSQPLEIGTLRLVAKNAGHSLGGSLWQIQKDSDIITVAIDINHKKENHIDGCNLTNIKKSFLFITNCDFVGECPFPRKEKEKIFFNILKKDKDRKIIFVCDFMRSLEICCVINEFFATRKFDKECAYLSFNSKSVHEKFKGFLEWTGDIALQKFTNEKTNPFKFDKIHFVESFNSIPKDTNFFVIPNDGNNSVFLDRLIYENNERKNLLIFLNEDLEFSQIQNNSTVASVLKEERRPVNVPIFMTVDQIENPQPELLSKPGHRSFIEEAPFLNRNEKFQKEKKKKLVFPMRNQSKPRDLYGEFFDRTIVQTEEEFQPVVEQDEPEIKPEEKKEIVKMTDQTFIPEISTRFVNFKGLIDGNAMKDILESVDIEKMILFGKDRVFVNFFRDRCLLTKCIKETVVLDTQKVNLSSDTLISRVDLEENFLEDVGLQQFGNLHISPFIGSIKENLLIYDRPLTKDFCFGLLNFKKLQTALLDKNFKVRKLNENSIIIDESVTIEKKDNKYYISADYSNKYVFIRNIIYQNIVFIE</sequence>
<comment type="subcellular location">
    <subcellularLocation>
        <location evidence="1">Nucleus</location>
    </subcellularLocation>
</comment>
<dbReference type="PANTHER" id="PTHR45922:SF1">
    <property type="entry name" value="CLEAVAGE AND POLYADENYLATION SPECIFICITY FACTOR SUBUNIT 2"/>
    <property type="match status" value="1"/>
</dbReference>
<dbReference type="GO" id="GO:0005847">
    <property type="term" value="C:mRNA cleavage and polyadenylation specificity factor complex"/>
    <property type="evidence" value="ECO:0007669"/>
    <property type="project" value="InterPro"/>
</dbReference>
<dbReference type="GO" id="GO:0006398">
    <property type="term" value="P:mRNA 3'-end processing by stem-loop binding and cleavage"/>
    <property type="evidence" value="ECO:0007669"/>
    <property type="project" value="InterPro"/>
</dbReference>
<evidence type="ECO:0000259" key="2">
    <source>
        <dbReference type="Pfam" id="PF16661"/>
    </source>
</evidence>